<dbReference type="Proteomes" id="UP000761264">
    <property type="component" value="Unassembled WGS sequence"/>
</dbReference>
<proteinExistence type="predicted"/>
<reference evidence="2" key="1">
    <citation type="submission" date="2020-03" db="EMBL/GenBank/DDBJ databases">
        <title>Genome of Pelagibius litoralis DSM 21314T.</title>
        <authorList>
            <person name="Wang G."/>
        </authorList>
    </citation>
    <scope>NUCLEOTIDE SEQUENCE</scope>
    <source>
        <strain evidence="2">DSM 21314</strain>
    </source>
</reference>
<protein>
    <submittedName>
        <fullName evidence="2">DUF4956 domain-containing protein</fullName>
    </submittedName>
</protein>
<keyword evidence="1" id="KW-0472">Membrane</keyword>
<feature type="transmembrane region" description="Helical" evidence="1">
    <location>
        <begin position="20"/>
        <end position="42"/>
    </location>
</feature>
<dbReference type="RefSeq" id="WP_167222277.1">
    <property type="nucleotide sequence ID" value="NZ_JAAQPH010000003.1"/>
</dbReference>
<feature type="transmembrane region" description="Helical" evidence="1">
    <location>
        <begin position="54"/>
        <end position="81"/>
    </location>
</feature>
<gene>
    <name evidence="2" type="ORF">HBA54_05730</name>
</gene>
<keyword evidence="3" id="KW-1185">Reference proteome</keyword>
<sequence>MEDLSPDLLATLEITPSVSLIDLALALVTSAILNFALAWLYIRTHGGYSYSKSFVQSIVLVGLIVSLIMIVIGSEIARAFALVGAMSIVRFRTPLKDSRDLIFIFAAIAIGMAAGTGFYIYAAIFTGFLGAILLAFHVFKFGDLDHRSYVLKLRLAPADKDTISALCREHCRHFAVVSISRSSDDAAVEDVVYEIDLKSRISYGDFIEKIREKANPQSINLLVGEGSVNV</sequence>
<name>A0A967C489_9PROT</name>
<dbReference type="AlphaFoldDB" id="A0A967C489"/>
<keyword evidence="1" id="KW-0812">Transmembrane</keyword>
<dbReference type="InterPro" id="IPR032531">
    <property type="entry name" value="DUF4956"/>
</dbReference>
<comment type="caution">
    <text evidence="2">The sequence shown here is derived from an EMBL/GenBank/DDBJ whole genome shotgun (WGS) entry which is preliminary data.</text>
</comment>
<evidence type="ECO:0000256" key="1">
    <source>
        <dbReference type="SAM" id="Phobius"/>
    </source>
</evidence>
<dbReference type="EMBL" id="JAAQPH010000003">
    <property type="protein sequence ID" value="NIA68085.1"/>
    <property type="molecule type" value="Genomic_DNA"/>
</dbReference>
<accession>A0A967C489</accession>
<dbReference type="Pfam" id="PF16316">
    <property type="entry name" value="DUF4956"/>
    <property type="match status" value="1"/>
</dbReference>
<organism evidence="2 3">
    <name type="scientific">Pelagibius litoralis</name>
    <dbReference type="NCBI Taxonomy" id="374515"/>
    <lineage>
        <taxon>Bacteria</taxon>
        <taxon>Pseudomonadati</taxon>
        <taxon>Pseudomonadota</taxon>
        <taxon>Alphaproteobacteria</taxon>
        <taxon>Rhodospirillales</taxon>
        <taxon>Rhodovibrionaceae</taxon>
        <taxon>Pelagibius</taxon>
    </lineage>
</organism>
<evidence type="ECO:0000313" key="3">
    <source>
        <dbReference type="Proteomes" id="UP000761264"/>
    </source>
</evidence>
<keyword evidence="1" id="KW-1133">Transmembrane helix</keyword>
<evidence type="ECO:0000313" key="2">
    <source>
        <dbReference type="EMBL" id="NIA68085.1"/>
    </source>
</evidence>
<feature type="transmembrane region" description="Helical" evidence="1">
    <location>
        <begin position="101"/>
        <end position="134"/>
    </location>
</feature>